<evidence type="ECO:0000256" key="1">
    <source>
        <dbReference type="ARBA" id="ARBA00009677"/>
    </source>
</evidence>
<name>A0A376X1N1_ECOLX</name>
<reference evidence="3 4" key="1">
    <citation type="submission" date="2018-06" db="EMBL/GenBank/DDBJ databases">
        <authorList>
            <consortium name="Pathogen Informatics"/>
            <person name="Doyle S."/>
        </authorList>
    </citation>
    <scope>NUCLEOTIDE SEQUENCE [LARGE SCALE GENOMIC DNA]</scope>
    <source>
        <strain evidence="3 4">NCTC9045</strain>
    </source>
</reference>
<sequence>MIVAQRNYQSNAQTIKTQDQILTRWLTYANR</sequence>
<keyword evidence="3" id="KW-0282">Flagellum</keyword>
<proteinExistence type="inferred from homology"/>
<accession>A0A376X1N1</accession>
<keyword evidence="3" id="KW-0966">Cell projection</keyword>
<organism evidence="3 4">
    <name type="scientific">Escherichia coli</name>
    <dbReference type="NCBI Taxonomy" id="562"/>
    <lineage>
        <taxon>Bacteria</taxon>
        <taxon>Pseudomonadati</taxon>
        <taxon>Pseudomonadota</taxon>
        <taxon>Gammaproteobacteria</taxon>
        <taxon>Enterobacterales</taxon>
        <taxon>Enterobacteriaceae</taxon>
        <taxon>Escherichia</taxon>
    </lineage>
</organism>
<protein>
    <submittedName>
        <fullName evidence="3">Flagellar hook protein FlgE</fullName>
    </submittedName>
</protein>
<feature type="domain" description="Flagellar basal-body/hook protein C-terminal" evidence="2">
    <location>
        <begin position="1"/>
        <end position="23"/>
    </location>
</feature>
<keyword evidence="3" id="KW-0969">Cilium</keyword>
<gene>
    <name evidence="3" type="primary">flgE_1</name>
    <name evidence="3" type="ORF">NCTC9045_03564</name>
</gene>
<evidence type="ECO:0000313" key="4">
    <source>
        <dbReference type="Proteomes" id="UP000254503"/>
    </source>
</evidence>
<evidence type="ECO:0000313" key="3">
    <source>
        <dbReference type="EMBL" id="STJ55615.1"/>
    </source>
</evidence>
<dbReference type="AlphaFoldDB" id="A0A376X1N1"/>
<dbReference type="EMBL" id="UGDD01000002">
    <property type="protein sequence ID" value="STJ55615.1"/>
    <property type="molecule type" value="Genomic_DNA"/>
</dbReference>
<dbReference type="InterPro" id="IPR010930">
    <property type="entry name" value="Flg_bb/hook_C_dom"/>
</dbReference>
<dbReference type="Pfam" id="PF06429">
    <property type="entry name" value="Flg_bbr_C"/>
    <property type="match status" value="1"/>
</dbReference>
<dbReference type="Proteomes" id="UP000254503">
    <property type="component" value="Unassembled WGS sequence"/>
</dbReference>
<evidence type="ECO:0000259" key="2">
    <source>
        <dbReference type="Pfam" id="PF06429"/>
    </source>
</evidence>
<comment type="similarity">
    <text evidence="1">Belongs to the flagella basal body rod proteins family.</text>
</comment>